<organism evidence="1 2">
    <name type="scientific">Vibrio alginolyticus</name>
    <dbReference type="NCBI Taxonomy" id="663"/>
    <lineage>
        <taxon>Bacteria</taxon>
        <taxon>Pseudomonadati</taxon>
        <taxon>Pseudomonadota</taxon>
        <taxon>Gammaproteobacteria</taxon>
        <taxon>Vibrionales</taxon>
        <taxon>Vibrionaceae</taxon>
        <taxon>Vibrio</taxon>
    </lineage>
</organism>
<protein>
    <submittedName>
        <fullName evidence="1">Uncharacterized protein</fullName>
    </submittedName>
</protein>
<gene>
    <name evidence="1" type="ORF">HKB35_03265</name>
</gene>
<dbReference type="RefSeq" id="WP_025590940.1">
    <property type="nucleotide sequence ID" value="NZ_CP014053.1"/>
</dbReference>
<reference evidence="1 2" key="1">
    <citation type="submission" date="2020-04" db="EMBL/GenBank/DDBJ databases">
        <title>Whole-genome sequencing of Vibrio spp. from China reveals different genetic environments of blaCTX-M-14 among diverse lineages.</title>
        <authorList>
            <person name="Zheng Z."/>
            <person name="Ye L."/>
            <person name="Chen S."/>
        </authorList>
    </citation>
    <scope>NUCLEOTIDE SEQUENCE [LARGE SCALE GENOMIC DNA]</scope>
    <source>
        <strain evidence="1 2">Vb1636</strain>
    </source>
</reference>
<evidence type="ECO:0000313" key="1">
    <source>
        <dbReference type="EMBL" id="NMR72635.1"/>
    </source>
</evidence>
<dbReference type="EMBL" id="JABCMA010000002">
    <property type="protein sequence ID" value="NMR72635.1"/>
    <property type="molecule type" value="Genomic_DNA"/>
</dbReference>
<name>A0A7Y0MTX9_VIBAL</name>
<comment type="caution">
    <text evidence="1">The sequence shown here is derived from an EMBL/GenBank/DDBJ whole genome shotgun (WGS) entry which is preliminary data.</text>
</comment>
<dbReference type="Proteomes" id="UP000565155">
    <property type="component" value="Unassembled WGS sequence"/>
</dbReference>
<evidence type="ECO:0000313" key="2">
    <source>
        <dbReference type="Proteomes" id="UP000565155"/>
    </source>
</evidence>
<sequence length="129" mass="14987">MLIKAKQIQSITKHDIALHSALIEGLDYVFEEVLDENVKAMWYNFRELLTFECDIQTYHFDLFVNNLQYLHSVIGREWSEDDAASYQALLSFAVKELHLYKHCISFGVELEAARTLNQCEALVKEANND</sequence>
<proteinExistence type="predicted"/>
<dbReference type="AlphaFoldDB" id="A0A7Y0MTX9"/>
<accession>A0A7Y0MTX9</accession>